<feature type="compositionally biased region" description="Pro residues" evidence="1">
    <location>
        <begin position="816"/>
        <end position="833"/>
    </location>
</feature>
<feature type="region of interest" description="Disordered" evidence="1">
    <location>
        <begin position="1"/>
        <end position="135"/>
    </location>
</feature>
<feature type="compositionally biased region" description="Low complexity" evidence="1">
    <location>
        <begin position="547"/>
        <end position="564"/>
    </location>
</feature>
<dbReference type="Proteomes" id="UP001147747">
    <property type="component" value="Unassembled WGS sequence"/>
</dbReference>
<evidence type="ECO:0008006" key="4">
    <source>
        <dbReference type="Google" id="ProtNLM"/>
    </source>
</evidence>
<feature type="compositionally biased region" description="Polar residues" evidence="1">
    <location>
        <begin position="122"/>
        <end position="135"/>
    </location>
</feature>
<feature type="compositionally biased region" description="Polar residues" evidence="1">
    <location>
        <begin position="86"/>
        <end position="96"/>
    </location>
</feature>
<feature type="compositionally biased region" description="Polar residues" evidence="1">
    <location>
        <begin position="442"/>
        <end position="452"/>
    </location>
</feature>
<comment type="caution">
    <text evidence="2">The sequence shown here is derived from an EMBL/GenBank/DDBJ whole genome shotgun (WGS) entry which is preliminary data.</text>
</comment>
<proteinExistence type="predicted"/>
<dbReference type="GeneID" id="81365211"/>
<sequence length="885" mass="94915">MSSLRDSTQPSFGERRGHRLAPLQTNFSRPATTQDDQSQSQSQSQLHQQQPAQPAQPIQSARLQRPRPTDPVTNGSDGPIPLQSPVKRQSSKSSLRNLFGRDKSSRAAVAPESTTLDEVDESQASPSDITSQTVTIDETIWSPTIATPHTIVSTTTSNTLASPTTPRARNTLKSSRPRPPEPKNSQEQYGWKPPALFQAYPQSTKHDCLSAPAMSADSILRLHATSGKNAAEDGRTATSSGDSKKKEQRERKHLRTLSGTINKVEWTKKIYVLATAGFILQYAGDGKHDRLPEKMLQLGPQSVAFASDAIPGKHWVVQISQNPAADAIAVPEPPKSRLTSRFGFHRSHARRLAQSFLMVFDDPDSMISWLIAIRAEVEARGGPKFVTEKHSEDEVEPQLRSKASVRQMVKKDPHRISSLFLQPQTLRLPDDDEDGQSVGGMTWQSRRSSYVSDNRRSVIDSRAGSTSTGWTEASPAMNNDAPSSSFSSSNTPASPNNLPSEPSTPYGLPEAVLREVDQMIGLSGLSGMSPPASSQGNRQSLHMSPLSSPGPTGSASASTSTSTSRTDPIPVAQPSTDIPETLTRSASPPAPNFSVPSFSKKFVPRPGPGSINQPSSPPSVAGALRRGQSTSTSDFTIASVSSPPQSPTYSVASSRHTDASEPVPLPRDGSGRVLRTYNSEDILSRMVRTQPAPNFSRVPRAGAPSEISPPPSRPLSLVGRPGLGISMNGESQAPVVPAVEPSRKPELSLFPQPQSNPTPIPVPTPRHRTPTQHVDTHLAQSMSRRRSMPGLAVGPPAAPPPNCPLPKLPPLATKSPPAPPPVAALPPIPPMSPPASSAPKLSPSTRFYQSQHIQDNVADKRRSVLAGQSNGYAPKVSAARQSRLH</sequence>
<name>A0A9W9W7B2_9EURO</name>
<reference evidence="2" key="1">
    <citation type="submission" date="2022-12" db="EMBL/GenBank/DDBJ databases">
        <authorList>
            <person name="Petersen C."/>
        </authorList>
    </citation>
    <scope>NUCLEOTIDE SEQUENCE</scope>
    <source>
        <strain evidence="2">IBT 29677</strain>
    </source>
</reference>
<gene>
    <name evidence="2" type="ORF">N7509_001594</name>
</gene>
<feature type="compositionally biased region" description="Polar residues" evidence="1">
    <location>
        <begin position="627"/>
        <end position="654"/>
    </location>
</feature>
<feature type="compositionally biased region" description="Low complexity" evidence="1">
    <location>
        <begin position="834"/>
        <end position="844"/>
    </location>
</feature>
<feature type="region of interest" description="Disordered" evidence="1">
    <location>
        <begin position="388"/>
        <end position="507"/>
    </location>
</feature>
<feature type="compositionally biased region" description="Polar residues" evidence="1">
    <location>
        <begin position="531"/>
        <end position="546"/>
    </location>
</feature>
<evidence type="ECO:0000313" key="2">
    <source>
        <dbReference type="EMBL" id="KAJ5407711.1"/>
    </source>
</evidence>
<feature type="compositionally biased region" description="Polar residues" evidence="1">
    <location>
        <begin position="23"/>
        <end position="36"/>
    </location>
</feature>
<feature type="region of interest" description="Disordered" evidence="1">
    <location>
        <begin position="226"/>
        <end position="254"/>
    </location>
</feature>
<feature type="region of interest" description="Disordered" evidence="1">
    <location>
        <begin position="522"/>
        <end position="673"/>
    </location>
</feature>
<dbReference type="EMBL" id="JAPZBU010000004">
    <property type="protein sequence ID" value="KAJ5407711.1"/>
    <property type="molecule type" value="Genomic_DNA"/>
</dbReference>
<dbReference type="OrthoDB" id="1749473at2759"/>
<feature type="compositionally biased region" description="Pro residues" evidence="1">
    <location>
        <begin position="796"/>
        <end position="809"/>
    </location>
</feature>
<reference evidence="2" key="2">
    <citation type="journal article" date="2023" name="IMA Fungus">
        <title>Comparative genomic study of the Penicillium genus elucidates a diverse pangenome and 15 lateral gene transfer events.</title>
        <authorList>
            <person name="Petersen C."/>
            <person name="Sorensen T."/>
            <person name="Nielsen M.R."/>
            <person name="Sondergaard T.E."/>
            <person name="Sorensen J.L."/>
            <person name="Fitzpatrick D.A."/>
            <person name="Frisvad J.C."/>
            <person name="Nielsen K.L."/>
        </authorList>
    </citation>
    <scope>NUCLEOTIDE SEQUENCE</scope>
    <source>
        <strain evidence="2">IBT 29677</strain>
    </source>
</reference>
<feature type="region of interest" description="Disordered" evidence="1">
    <location>
        <begin position="147"/>
        <end position="191"/>
    </location>
</feature>
<accession>A0A9W9W7B2</accession>
<feature type="compositionally biased region" description="Polar residues" evidence="1">
    <location>
        <begin position="1"/>
        <end position="11"/>
    </location>
</feature>
<feature type="region of interest" description="Disordered" evidence="1">
    <location>
        <begin position="693"/>
        <end position="885"/>
    </location>
</feature>
<dbReference type="AlphaFoldDB" id="A0A9W9W7B2"/>
<feature type="compositionally biased region" description="Polar residues" evidence="1">
    <location>
        <begin position="845"/>
        <end position="854"/>
    </location>
</feature>
<organism evidence="2 3">
    <name type="scientific">Penicillium cosmopolitanum</name>
    <dbReference type="NCBI Taxonomy" id="1131564"/>
    <lineage>
        <taxon>Eukaryota</taxon>
        <taxon>Fungi</taxon>
        <taxon>Dikarya</taxon>
        <taxon>Ascomycota</taxon>
        <taxon>Pezizomycotina</taxon>
        <taxon>Eurotiomycetes</taxon>
        <taxon>Eurotiomycetidae</taxon>
        <taxon>Eurotiales</taxon>
        <taxon>Aspergillaceae</taxon>
        <taxon>Penicillium</taxon>
    </lineage>
</organism>
<feature type="compositionally biased region" description="Low complexity" evidence="1">
    <location>
        <begin position="478"/>
        <end position="500"/>
    </location>
</feature>
<feature type="compositionally biased region" description="Polar residues" evidence="1">
    <location>
        <begin position="573"/>
        <end position="586"/>
    </location>
</feature>
<dbReference type="RefSeq" id="XP_056492026.1">
    <property type="nucleotide sequence ID" value="XM_056626231.1"/>
</dbReference>
<protein>
    <recommendedName>
        <fullName evidence="4">PH domain-containing protein</fullName>
    </recommendedName>
</protein>
<feature type="compositionally biased region" description="Pro residues" evidence="1">
    <location>
        <begin position="754"/>
        <end position="764"/>
    </location>
</feature>
<evidence type="ECO:0000256" key="1">
    <source>
        <dbReference type="SAM" id="MobiDB-lite"/>
    </source>
</evidence>
<feature type="compositionally biased region" description="Low complexity" evidence="1">
    <location>
        <begin position="153"/>
        <end position="165"/>
    </location>
</feature>
<feature type="compositionally biased region" description="Low complexity" evidence="1">
    <location>
        <begin position="37"/>
        <end position="61"/>
    </location>
</feature>
<keyword evidence="3" id="KW-1185">Reference proteome</keyword>
<evidence type="ECO:0000313" key="3">
    <source>
        <dbReference type="Proteomes" id="UP001147747"/>
    </source>
</evidence>